<accession>A0A6H5FW62</accession>
<dbReference type="EMBL" id="CADCXU010000377">
    <property type="protein sequence ID" value="CAA9993301.1"/>
    <property type="molecule type" value="Genomic_DNA"/>
</dbReference>
<reference evidence="1 2" key="1">
    <citation type="submission" date="2020-02" db="EMBL/GenBank/DDBJ databases">
        <authorList>
            <person name="Ferguson B K."/>
        </authorList>
    </citation>
    <scope>NUCLEOTIDE SEQUENCE [LARGE SCALE GENOMIC DNA]</scope>
</reference>
<gene>
    <name evidence="1" type="ORF">NTEN_LOCUS279</name>
</gene>
<dbReference type="Proteomes" id="UP000479000">
    <property type="component" value="Unassembled WGS sequence"/>
</dbReference>
<proteinExistence type="predicted"/>
<protein>
    <submittedName>
        <fullName evidence="1">Uncharacterized protein</fullName>
    </submittedName>
</protein>
<name>A0A6H5FW62_9HEMI</name>
<evidence type="ECO:0000313" key="1">
    <source>
        <dbReference type="EMBL" id="CAA9993301.1"/>
    </source>
</evidence>
<sequence length="86" mass="9603">MGGTMDMVSSEALEKLRLSEMEVAMKDENIEVIHGEDGELENKLSISMLDVFSNYVSDPKLVAPLCTCVCFLRTSTGFCRKLYCTK</sequence>
<organism evidence="1 2">
    <name type="scientific">Nesidiocoris tenuis</name>
    <dbReference type="NCBI Taxonomy" id="355587"/>
    <lineage>
        <taxon>Eukaryota</taxon>
        <taxon>Metazoa</taxon>
        <taxon>Ecdysozoa</taxon>
        <taxon>Arthropoda</taxon>
        <taxon>Hexapoda</taxon>
        <taxon>Insecta</taxon>
        <taxon>Pterygota</taxon>
        <taxon>Neoptera</taxon>
        <taxon>Paraneoptera</taxon>
        <taxon>Hemiptera</taxon>
        <taxon>Heteroptera</taxon>
        <taxon>Panheteroptera</taxon>
        <taxon>Cimicomorpha</taxon>
        <taxon>Miridae</taxon>
        <taxon>Dicyphina</taxon>
        <taxon>Nesidiocoris</taxon>
    </lineage>
</organism>
<dbReference type="AlphaFoldDB" id="A0A6H5FW62"/>
<keyword evidence="2" id="KW-1185">Reference proteome</keyword>
<evidence type="ECO:0000313" key="2">
    <source>
        <dbReference type="Proteomes" id="UP000479000"/>
    </source>
</evidence>